<evidence type="ECO:0000313" key="4">
    <source>
        <dbReference type="EMBL" id="EFJ21105.1"/>
    </source>
</evidence>
<gene>
    <name evidence="4" type="primary">GT32A1</name>
    <name evidence="4" type="ORF">SELMODRAFT_443682</name>
</gene>
<feature type="region of interest" description="Disordered" evidence="1">
    <location>
        <begin position="150"/>
        <end position="230"/>
    </location>
</feature>
<dbReference type="SUPFAM" id="SSF53448">
    <property type="entry name" value="Nucleotide-diphospho-sugar transferases"/>
    <property type="match status" value="1"/>
</dbReference>
<feature type="compositionally biased region" description="Acidic residues" evidence="1">
    <location>
        <begin position="154"/>
        <end position="173"/>
    </location>
</feature>
<dbReference type="AlphaFoldDB" id="D8S3H7"/>
<keyword evidence="5" id="KW-1185">Reference proteome</keyword>
<keyword evidence="2" id="KW-0812">Transmembrane</keyword>
<sequence length="734" mass="82461">MKRLQSSNARRTRFSRSASLPGAASPRLKFHGWKTSVAVILGGTLLLVSVFYLQARLGGFGSVLSGSSSVEEDKDDFSVQAQRLKTMGRKAAVEESSGKKMELTDLEQENAEFESLDRAAEAKMEELEDEDMELDDAVIEDVDVLRQDQARREEEEEDLEGEEGDEVEDEQDQEVPVSFRGGVDSKGGDGGGDEKVPRNKTEKRLERLGQIKSLERHSPEESGKNENDTGRVLWDSVLGVIKMPVDAKPAVFGGRKLGLGKDSFQAETKDAGREKLSFSSDDEPLDTNQVVDFEDALFSRREKQASSKLLGASASQKQRVPPKNVFDARFAKRILRPPFDPTGSALLQDPDTLEPWGLTKSDRAMSRSFRKSAMEEAATSDAKENAEDKSVEVEGKVKAGNGRKELLETHEKRRKRAKGDTRRWGYFPGLDSMLSFSEFMERFHGENECELNVFQAWNSPPWSYTVRHQRGLESLLHFHPKACVVVFSETMEPGFFDKFAKKGLRVAVVRPNLEELLENTPAEMFASVWVEWRRVELFYIHYSELLRLAALYKYGGVYLDSDVVVLKPLTSLQNAVGMEALADGKTRLNGAVMAFKKASVFLKECMEEYTATYDDKLLDYNGADLLTRVASSAIPGQSNRTWQESEQELRVLPSSSFFPLSSSNIKSYFFGKRSSSESYGMEDDRKVKEEALLLLDGAYTLHLWNRETKSLVPESYSLVGFALEQHCIWCSDVI</sequence>
<dbReference type="GO" id="GO:0016740">
    <property type="term" value="F:transferase activity"/>
    <property type="evidence" value="ECO:0007669"/>
    <property type="project" value="UniProtKB-KW"/>
</dbReference>
<dbReference type="Gramene" id="EFJ21105">
    <property type="protein sequence ID" value="EFJ21105"/>
    <property type="gene ID" value="SELMODRAFT_443682"/>
</dbReference>
<dbReference type="PANTHER" id="PTHR47213">
    <property type="entry name" value="OS07G0567300 PROTEIN"/>
    <property type="match status" value="1"/>
</dbReference>
<proteinExistence type="predicted"/>
<feature type="region of interest" description="Disordered" evidence="1">
    <location>
        <begin position="1"/>
        <end position="23"/>
    </location>
</feature>
<feature type="compositionally biased region" description="Basic and acidic residues" evidence="1">
    <location>
        <begin position="192"/>
        <end position="229"/>
    </location>
</feature>
<keyword evidence="2" id="KW-1133">Transmembrane helix</keyword>
<organism evidence="5">
    <name type="scientific">Selaginella moellendorffii</name>
    <name type="common">Spikemoss</name>
    <dbReference type="NCBI Taxonomy" id="88036"/>
    <lineage>
        <taxon>Eukaryota</taxon>
        <taxon>Viridiplantae</taxon>
        <taxon>Streptophyta</taxon>
        <taxon>Embryophyta</taxon>
        <taxon>Tracheophyta</taxon>
        <taxon>Lycopodiopsida</taxon>
        <taxon>Selaginellales</taxon>
        <taxon>Selaginellaceae</taxon>
        <taxon>Selaginella</taxon>
    </lineage>
</organism>
<dbReference type="InterPro" id="IPR007577">
    <property type="entry name" value="GlycoTrfase_DXD_sugar-bd_CS"/>
</dbReference>
<evidence type="ECO:0000256" key="1">
    <source>
        <dbReference type="SAM" id="MobiDB-lite"/>
    </source>
</evidence>
<evidence type="ECO:0000259" key="3">
    <source>
        <dbReference type="Pfam" id="PF04572"/>
    </source>
</evidence>
<dbReference type="InterPro" id="IPR007652">
    <property type="entry name" value="A1-4-GlycosylTfrase_dom"/>
</dbReference>
<name>D8S3H7_SELML</name>
<dbReference type="InParanoid" id="D8S3H7"/>
<dbReference type="FunCoup" id="D8S3H7">
    <property type="interactions" value="1855"/>
</dbReference>
<feature type="compositionally biased region" description="Basic and acidic residues" evidence="1">
    <location>
        <begin position="381"/>
        <end position="393"/>
    </location>
</feature>
<reference evidence="4 5" key="1">
    <citation type="journal article" date="2011" name="Science">
        <title>The Selaginella genome identifies genetic changes associated with the evolution of vascular plants.</title>
        <authorList>
            <person name="Banks J.A."/>
            <person name="Nishiyama T."/>
            <person name="Hasebe M."/>
            <person name="Bowman J.L."/>
            <person name="Gribskov M."/>
            <person name="dePamphilis C."/>
            <person name="Albert V.A."/>
            <person name="Aono N."/>
            <person name="Aoyama T."/>
            <person name="Ambrose B.A."/>
            <person name="Ashton N.W."/>
            <person name="Axtell M.J."/>
            <person name="Barker E."/>
            <person name="Barker M.S."/>
            <person name="Bennetzen J.L."/>
            <person name="Bonawitz N.D."/>
            <person name="Chapple C."/>
            <person name="Cheng C."/>
            <person name="Correa L.G."/>
            <person name="Dacre M."/>
            <person name="DeBarry J."/>
            <person name="Dreyer I."/>
            <person name="Elias M."/>
            <person name="Engstrom E.M."/>
            <person name="Estelle M."/>
            <person name="Feng L."/>
            <person name="Finet C."/>
            <person name="Floyd S.K."/>
            <person name="Frommer W.B."/>
            <person name="Fujita T."/>
            <person name="Gramzow L."/>
            <person name="Gutensohn M."/>
            <person name="Harholt J."/>
            <person name="Hattori M."/>
            <person name="Heyl A."/>
            <person name="Hirai T."/>
            <person name="Hiwatashi Y."/>
            <person name="Ishikawa M."/>
            <person name="Iwata M."/>
            <person name="Karol K.G."/>
            <person name="Koehler B."/>
            <person name="Kolukisaoglu U."/>
            <person name="Kubo M."/>
            <person name="Kurata T."/>
            <person name="Lalonde S."/>
            <person name="Li K."/>
            <person name="Li Y."/>
            <person name="Litt A."/>
            <person name="Lyons E."/>
            <person name="Manning G."/>
            <person name="Maruyama T."/>
            <person name="Michael T.P."/>
            <person name="Mikami K."/>
            <person name="Miyazaki S."/>
            <person name="Morinaga S."/>
            <person name="Murata T."/>
            <person name="Mueller-Roeber B."/>
            <person name="Nelson D.R."/>
            <person name="Obara M."/>
            <person name="Oguri Y."/>
            <person name="Olmstead R.G."/>
            <person name="Onodera N."/>
            <person name="Petersen B.L."/>
            <person name="Pils B."/>
            <person name="Prigge M."/>
            <person name="Rensing S.A."/>
            <person name="Riano-Pachon D.M."/>
            <person name="Roberts A.W."/>
            <person name="Sato Y."/>
            <person name="Scheller H.V."/>
            <person name="Schulz B."/>
            <person name="Schulz C."/>
            <person name="Shakirov E.V."/>
            <person name="Shibagaki N."/>
            <person name="Shinohara N."/>
            <person name="Shippen D.E."/>
            <person name="Soerensen I."/>
            <person name="Sotooka R."/>
            <person name="Sugimoto N."/>
            <person name="Sugita M."/>
            <person name="Sumikawa N."/>
            <person name="Tanurdzic M."/>
            <person name="Theissen G."/>
            <person name="Ulvskov P."/>
            <person name="Wakazuki S."/>
            <person name="Weng J.K."/>
            <person name="Willats W.W."/>
            <person name="Wipf D."/>
            <person name="Wolf P.G."/>
            <person name="Yang L."/>
            <person name="Zimmer A.D."/>
            <person name="Zhu Q."/>
            <person name="Mitros T."/>
            <person name="Hellsten U."/>
            <person name="Loque D."/>
            <person name="Otillar R."/>
            <person name="Salamov A."/>
            <person name="Schmutz J."/>
            <person name="Shapiro H."/>
            <person name="Lindquist E."/>
            <person name="Lucas S."/>
            <person name="Rokhsar D."/>
            <person name="Grigoriev I.V."/>
        </authorList>
    </citation>
    <scope>NUCLEOTIDE SEQUENCE [LARGE SCALE GENOMIC DNA]</scope>
</reference>
<dbReference type="InterPro" id="IPR029044">
    <property type="entry name" value="Nucleotide-diphossugar_trans"/>
</dbReference>
<dbReference type="Proteomes" id="UP000001514">
    <property type="component" value="Unassembled WGS sequence"/>
</dbReference>
<dbReference type="eggNOG" id="KOG1928">
    <property type="taxonomic scope" value="Eukaryota"/>
</dbReference>
<dbReference type="KEGG" id="smo:SELMODRAFT_443682"/>
<evidence type="ECO:0000313" key="5">
    <source>
        <dbReference type="Proteomes" id="UP000001514"/>
    </source>
</evidence>
<dbReference type="STRING" id="88036.D8S3H7"/>
<keyword evidence="4" id="KW-0808">Transferase</keyword>
<accession>D8S3H7</accession>
<dbReference type="HOGENOM" id="CLU_019489_0_0_1"/>
<dbReference type="GeneID" id="9657584"/>
<evidence type="ECO:0000256" key="2">
    <source>
        <dbReference type="SAM" id="Phobius"/>
    </source>
</evidence>
<dbReference type="OMA" id="YPIHYSE"/>
<dbReference type="OrthoDB" id="409543at2759"/>
<feature type="region of interest" description="Disordered" evidence="1">
    <location>
        <begin position="367"/>
        <end position="393"/>
    </location>
</feature>
<dbReference type="InterPro" id="IPR044789">
    <property type="entry name" value="Put_A1-4-GlycosylTfrase_plant"/>
</dbReference>
<keyword evidence="2" id="KW-0472">Membrane</keyword>
<dbReference type="PANTHER" id="PTHR47213:SF1">
    <property type="entry name" value="OS07G0567300 PROTEIN"/>
    <property type="match status" value="1"/>
</dbReference>
<dbReference type="EMBL" id="GL377600">
    <property type="protein sequence ID" value="EFJ21105.1"/>
    <property type="molecule type" value="Genomic_DNA"/>
</dbReference>
<protein>
    <submittedName>
        <fullName evidence="4">Glycosyltransferase CAZy family GT32</fullName>
    </submittedName>
</protein>
<dbReference type="Pfam" id="PF04572">
    <property type="entry name" value="Gb3_synth"/>
    <property type="match status" value="1"/>
</dbReference>
<feature type="domain" description="Alpha 1,4-glycosyltransferase" evidence="3">
    <location>
        <begin position="594"/>
        <end position="732"/>
    </location>
</feature>
<dbReference type="Pfam" id="PF04488">
    <property type="entry name" value="Gly_transf_sug"/>
    <property type="match status" value="1"/>
</dbReference>
<dbReference type="Gene3D" id="3.90.550.20">
    <property type="match status" value="1"/>
</dbReference>
<feature type="transmembrane region" description="Helical" evidence="2">
    <location>
        <begin position="37"/>
        <end position="55"/>
    </location>
</feature>